<accession>A0AB32XCY6</accession>
<dbReference type="KEGG" id="mfm:MfeM64YM_0837"/>
<protein>
    <submittedName>
        <fullName evidence="1">Uncharacterized protein</fullName>
    </submittedName>
</protein>
<name>A0AB32XCY6_MYCFM</name>
<evidence type="ECO:0000313" key="2">
    <source>
        <dbReference type="Proteomes" id="UP000007473"/>
    </source>
</evidence>
<evidence type="ECO:0000313" key="1">
    <source>
        <dbReference type="EMBL" id="ADV34832.1"/>
    </source>
</evidence>
<dbReference type="Proteomes" id="UP000007473">
    <property type="component" value="Chromosome"/>
</dbReference>
<proteinExistence type="predicted"/>
<gene>
    <name evidence="1" type="ordered locus">MfeM64YM_0837</name>
</gene>
<dbReference type="AlphaFoldDB" id="A0AB32XCY6"/>
<sequence>MQNKKKENGIMIDTYQTIFELKNIIKYIKKDLKLNKVSLKAFKGKINGTNIKRCVIRFSTFSYFVIILS</sequence>
<organism evidence="1 2">
    <name type="scientific">Mycoplasmopsis fermentans (strain M64)</name>
    <name type="common">Mycoplasma fermentans</name>
    <dbReference type="NCBI Taxonomy" id="943945"/>
    <lineage>
        <taxon>Bacteria</taxon>
        <taxon>Bacillati</taxon>
        <taxon>Mycoplasmatota</taxon>
        <taxon>Mycoplasmoidales</taxon>
        <taxon>Metamycoplasmataceae</taxon>
        <taxon>Mycoplasmopsis</taxon>
    </lineage>
</organism>
<reference evidence="1 2" key="1">
    <citation type="journal article" date="2011" name="J. Bacteriol.">
        <title>Genome sequence of the repetitive-sequence-rich Mycoplasma fermentans strain M64.</title>
        <authorList>
            <person name="Shu H.W."/>
            <person name="Liu T.T."/>
            <person name="Chang H.Y."/>
            <person name="Liu Y.M."/>
            <person name="Wu K.M."/>
            <person name="Shu H.Y."/>
            <person name="Tsai S.F."/>
            <person name="Hsiao K.J."/>
            <person name="Hu W.S."/>
            <person name="Ng W.V."/>
        </authorList>
    </citation>
    <scope>NUCLEOTIDE SEQUENCE [LARGE SCALE GENOMIC DNA]</scope>
    <source>
        <strain evidence="1 2">M64</strain>
    </source>
</reference>
<dbReference type="EMBL" id="CP002458">
    <property type="protein sequence ID" value="ADV34832.1"/>
    <property type="molecule type" value="Genomic_DNA"/>
</dbReference>